<organism evidence="1 2">
    <name type="scientific">Teladorsagia circumcincta</name>
    <name type="common">Brown stomach worm</name>
    <name type="synonym">Ostertagia circumcincta</name>
    <dbReference type="NCBI Taxonomy" id="45464"/>
    <lineage>
        <taxon>Eukaryota</taxon>
        <taxon>Metazoa</taxon>
        <taxon>Ecdysozoa</taxon>
        <taxon>Nematoda</taxon>
        <taxon>Chromadorea</taxon>
        <taxon>Rhabditida</taxon>
        <taxon>Rhabditina</taxon>
        <taxon>Rhabditomorpha</taxon>
        <taxon>Strongyloidea</taxon>
        <taxon>Trichostrongylidae</taxon>
        <taxon>Teladorsagia</taxon>
    </lineage>
</organism>
<accession>A0A2G9UXB5</accession>
<protein>
    <submittedName>
        <fullName evidence="1">Uncharacterized protein</fullName>
    </submittedName>
</protein>
<dbReference type="Proteomes" id="UP000230423">
    <property type="component" value="Unassembled WGS sequence"/>
</dbReference>
<sequence length="77" mass="8467">MSAAMNRLEYLLSLEKIAQEQAEKWASATADTPPPIAGPAEWNWMNLAVFNATAAEDELKATEKVGFKGTGRDQTPW</sequence>
<keyword evidence="2" id="KW-1185">Reference proteome</keyword>
<dbReference type="AlphaFoldDB" id="A0A2G9UXB5"/>
<reference evidence="1 2" key="1">
    <citation type="submission" date="2015-09" db="EMBL/GenBank/DDBJ databases">
        <title>Draft genome of the parasitic nematode Teladorsagia circumcincta isolate WARC Sus (inbred).</title>
        <authorList>
            <person name="Mitreva M."/>
        </authorList>
    </citation>
    <scope>NUCLEOTIDE SEQUENCE [LARGE SCALE GENOMIC DNA]</scope>
    <source>
        <strain evidence="1 2">S</strain>
    </source>
</reference>
<evidence type="ECO:0000313" key="2">
    <source>
        <dbReference type="Proteomes" id="UP000230423"/>
    </source>
</evidence>
<name>A0A2G9UXB5_TELCI</name>
<gene>
    <name evidence="1" type="ORF">TELCIR_03098</name>
</gene>
<proteinExistence type="predicted"/>
<evidence type="ECO:0000313" key="1">
    <source>
        <dbReference type="EMBL" id="PIO74885.1"/>
    </source>
</evidence>
<dbReference type="EMBL" id="KZ345206">
    <property type="protein sequence ID" value="PIO74885.1"/>
    <property type="molecule type" value="Genomic_DNA"/>
</dbReference>